<dbReference type="SUPFAM" id="SSF46785">
    <property type="entry name" value="Winged helix' DNA-binding domain"/>
    <property type="match status" value="1"/>
</dbReference>
<dbReference type="InterPro" id="IPR016181">
    <property type="entry name" value="Acyl_CoA_acyltransferase"/>
</dbReference>
<dbReference type="CDD" id="cd04301">
    <property type="entry name" value="NAT_SF"/>
    <property type="match status" value="1"/>
</dbReference>
<organism evidence="4 5">
    <name type="scientific">Janthinobacterium agaricidamnosum NBRC 102515 = DSM 9628</name>
    <dbReference type="NCBI Taxonomy" id="1349767"/>
    <lineage>
        <taxon>Bacteria</taxon>
        <taxon>Pseudomonadati</taxon>
        <taxon>Pseudomonadota</taxon>
        <taxon>Betaproteobacteria</taxon>
        <taxon>Burkholderiales</taxon>
        <taxon>Oxalobacteraceae</taxon>
        <taxon>Janthinobacterium</taxon>
    </lineage>
</organism>
<keyword evidence="5" id="KW-1185">Reference proteome</keyword>
<accession>W0VA52</accession>
<dbReference type="GO" id="GO:0003700">
    <property type="term" value="F:DNA-binding transcription factor activity"/>
    <property type="evidence" value="ECO:0007669"/>
    <property type="project" value="InterPro"/>
</dbReference>
<dbReference type="Pfam" id="PF12802">
    <property type="entry name" value="MarR_2"/>
    <property type="match status" value="1"/>
</dbReference>
<dbReference type="InterPro" id="IPR050769">
    <property type="entry name" value="NAT_camello-type"/>
</dbReference>
<dbReference type="PROSITE" id="PS51186">
    <property type="entry name" value="GNAT"/>
    <property type="match status" value="1"/>
</dbReference>
<dbReference type="Pfam" id="PF00583">
    <property type="entry name" value="Acetyltransf_1"/>
    <property type="match status" value="1"/>
</dbReference>
<dbReference type="PROSITE" id="PS50995">
    <property type="entry name" value="HTH_MARR_2"/>
    <property type="match status" value="1"/>
</dbReference>
<dbReference type="GO" id="GO:0008080">
    <property type="term" value="F:N-acetyltransferase activity"/>
    <property type="evidence" value="ECO:0007669"/>
    <property type="project" value="InterPro"/>
</dbReference>
<sequence>MRRFNRFYTRQMGLLHEYLLDSEFSLTEVRILFELAQRPALATADLCRELGLDAGYLSRVVGGFEKKGLVTKSRSTVDGRIATLQLTGHGVATIVPLSDASRLEIIAMLEPLSVPEQVQLVDAMAQVEQLLDAGAQPPAPYLLRDPQAGDIGWVVHRHGVLYAQEYGWNQEFEALVAEIAAQYIRDFDPVSDHGWIAEKAGKIVGSVFVVRHDAVSAKIRLLYVEPGARGLGIGKTLVAECVRFARLAGYEKLILGTNNVQQEARRNYERAGFQLIEQHATHSYGKDLIAETWSLDL</sequence>
<dbReference type="HOGENOM" id="CLU_065219_0_0_4"/>
<dbReference type="AlphaFoldDB" id="W0VA52"/>
<dbReference type="PANTHER" id="PTHR13947:SF37">
    <property type="entry name" value="LD18367P"/>
    <property type="match status" value="1"/>
</dbReference>
<feature type="domain" description="N-acetyltransferase" evidence="3">
    <location>
        <begin position="154"/>
        <end position="297"/>
    </location>
</feature>
<name>W0VA52_9BURK</name>
<reference evidence="4 5" key="1">
    <citation type="journal article" date="2015" name="Genome Announc.">
        <title>Genome Sequence of Mushroom Soft-Rot Pathogen Janthinobacterium agaricidamnosum.</title>
        <authorList>
            <person name="Graupner K."/>
            <person name="Lackner G."/>
            <person name="Hertweck C."/>
        </authorList>
    </citation>
    <scope>NUCLEOTIDE SEQUENCE [LARGE SCALE GENOMIC DNA]</scope>
    <source>
        <strain evidence="5">NBRC 102515 / DSM 9628</strain>
    </source>
</reference>
<dbReference type="Gene3D" id="3.40.630.30">
    <property type="match status" value="1"/>
</dbReference>
<evidence type="ECO:0000256" key="1">
    <source>
        <dbReference type="ARBA" id="ARBA00022679"/>
    </source>
</evidence>
<protein>
    <submittedName>
        <fullName evidence="4">MarR family protein</fullName>
    </submittedName>
</protein>
<evidence type="ECO:0000313" key="5">
    <source>
        <dbReference type="Proteomes" id="UP000027604"/>
    </source>
</evidence>
<dbReference type="InterPro" id="IPR036388">
    <property type="entry name" value="WH-like_DNA-bd_sf"/>
</dbReference>
<dbReference type="PANTHER" id="PTHR13947">
    <property type="entry name" value="GNAT FAMILY N-ACETYLTRANSFERASE"/>
    <property type="match status" value="1"/>
</dbReference>
<dbReference type="RefSeq" id="WP_242404572.1">
    <property type="nucleotide sequence ID" value="NZ_BCTH01000072.1"/>
</dbReference>
<dbReference type="STRING" id="1349767.GJA_3838"/>
<dbReference type="InterPro" id="IPR036390">
    <property type="entry name" value="WH_DNA-bd_sf"/>
</dbReference>
<keyword evidence="1" id="KW-0808">Transferase</keyword>
<dbReference type="Proteomes" id="UP000027604">
    <property type="component" value="Chromosome I"/>
</dbReference>
<dbReference type="SUPFAM" id="SSF55729">
    <property type="entry name" value="Acyl-CoA N-acyltransferases (Nat)"/>
    <property type="match status" value="1"/>
</dbReference>
<dbReference type="Gene3D" id="1.10.10.10">
    <property type="entry name" value="Winged helix-like DNA-binding domain superfamily/Winged helix DNA-binding domain"/>
    <property type="match status" value="1"/>
</dbReference>
<dbReference type="SMART" id="SM00347">
    <property type="entry name" value="HTH_MARR"/>
    <property type="match status" value="1"/>
</dbReference>
<gene>
    <name evidence="4" type="ORF">GJA_3838</name>
</gene>
<evidence type="ECO:0000313" key="4">
    <source>
        <dbReference type="EMBL" id="CDG84450.1"/>
    </source>
</evidence>
<dbReference type="PATRIC" id="fig|1349767.4.peg.427"/>
<proteinExistence type="predicted"/>
<dbReference type="EMBL" id="HG322949">
    <property type="protein sequence ID" value="CDG84450.1"/>
    <property type="molecule type" value="Genomic_DNA"/>
</dbReference>
<dbReference type="eggNOG" id="COG0456">
    <property type="taxonomic scope" value="Bacteria"/>
</dbReference>
<dbReference type="InterPro" id="IPR000835">
    <property type="entry name" value="HTH_MarR-typ"/>
</dbReference>
<dbReference type="InterPro" id="IPR000182">
    <property type="entry name" value="GNAT_dom"/>
</dbReference>
<dbReference type="KEGG" id="jag:GJA_3838"/>
<evidence type="ECO:0000259" key="3">
    <source>
        <dbReference type="PROSITE" id="PS51186"/>
    </source>
</evidence>
<evidence type="ECO:0000259" key="2">
    <source>
        <dbReference type="PROSITE" id="PS50995"/>
    </source>
</evidence>
<feature type="domain" description="HTH marR-type" evidence="2">
    <location>
        <begin position="1"/>
        <end position="129"/>
    </location>
</feature>
<dbReference type="eggNOG" id="COG1846">
    <property type="taxonomic scope" value="Bacteria"/>
</dbReference>